<dbReference type="Proteomes" id="UP001297581">
    <property type="component" value="Unassembled WGS sequence"/>
</dbReference>
<dbReference type="CDD" id="cd00118">
    <property type="entry name" value="LysM"/>
    <property type="match status" value="1"/>
</dbReference>
<dbReference type="EMBL" id="JAKUDL010000001">
    <property type="protein sequence ID" value="MCH4292790.1"/>
    <property type="molecule type" value="Genomic_DNA"/>
</dbReference>
<organism evidence="2 3">
    <name type="scientific">Shewanella zhuhaiensis</name>
    <dbReference type="NCBI Taxonomy" id="2919576"/>
    <lineage>
        <taxon>Bacteria</taxon>
        <taxon>Pseudomonadati</taxon>
        <taxon>Pseudomonadota</taxon>
        <taxon>Gammaproteobacteria</taxon>
        <taxon>Alteromonadales</taxon>
        <taxon>Shewanellaceae</taxon>
        <taxon>Shewanella</taxon>
    </lineage>
</organism>
<proteinExistence type="predicted"/>
<dbReference type="AlphaFoldDB" id="A0AAJ1F926"/>
<dbReference type="InterPro" id="IPR018392">
    <property type="entry name" value="LysM"/>
</dbReference>
<protein>
    <submittedName>
        <fullName evidence="2">Fimbrial protein FimV</fullName>
    </submittedName>
</protein>
<evidence type="ECO:0000313" key="2">
    <source>
        <dbReference type="EMBL" id="MCH4292790.1"/>
    </source>
</evidence>
<evidence type="ECO:0000256" key="1">
    <source>
        <dbReference type="SAM" id="SignalP"/>
    </source>
</evidence>
<feature type="signal peptide" evidence="1">
    <location>
        <begin position="1"/>
        <end position="21"/>
    </location>
</feature>
<accession>A0AAJ1F926</accession>
<sequence length="245" mass="26756">MTRTLILALLLLGGLSPSAEARLSHVSINKSQFTLGEYPRLRVNIVSERSDVSRLEFVVRQGNGEEKLMVEPLNNFMLLLTGVDNVTDPGAELVVREYVVNQWREYKVIPLFGGAPRLAQSTPKAPVKASAVLGSSAVPAAKFAAPAEEVTAPVLQIASGDGSCLVDYQSGETLWRIASRYAPRWNTNVYGTMLALFDANPKAFHRGKISGLKQGAKLECPSPALLSRYPDTREAKQAFEAREQE</sequence>
<dbReference type="RefSeq" id="WP_240589451.1">
    <property type="nucleotide sequence ID" value="NZ_JAKUDL010000001.1"/>
</dbReference>
<reference evidence="2 3" key="1">
    <citation type="submission" date="2022-02" db="EMBL/GenBank/DDBJ databases">
        <title>The genome sequence of Shewanella sp. 3B26.</title>
        <authorList>
            <person name="Du J."/>
        </authorList>
    </citation>
    <scope>NUCLEOTIDE SEQUENCE [LARGE SCALE GENOMIC DNA]</scope>
    <source>
        <strain evidence="2 3">3B26</strain>
    </source>
</reference>
<gene>
    <name evidence="2" type="ORF">MJ923_00560</name>
</gene>
<keyword evidence="3" id="KW-1185">Reference proteome</keyword>
<keyword evidence="1" id="KW-0732">Signal</keyword>
<comment type="caution">
    <text evidence="2">The sequence shown here is derived from an EMBL/GenBank/DDBJ whole genome shotgun (WGS) entry which is preliminary data.</text>
</comment>
<name>A0AAJ1F926_9GAMM</name>
<evidence type="ECO:0000313" key="3">
    <source>
        <dbReference type="Proteomes" id="UP001297581"/>
    </source>
</evidence>
<feature type="chain" id="PRO_5042473282" evidence="1">
    <location>
        <begin position="22"/>
        <end position="245"/>
    </location>
</feature>
<dbReference type="InterPro" id="IPR020012">
    <property type="entry name" value="LysM_FimV"/>
</dbReference>
<dbReference type="NCBIfam" id="TIGR03505">
    <property type="entry name" value="FimV_core"/>
    <property type="match status" value="1"/>
</dbReference>